<reference evidence="2 3" key="1">
    <citation type="submission" date="2016-09" db="EMBL/GenBank/DDBJ databases">
        <authorList>
            <person name="Capua I."/>
            <person name="De Benedictis P."/>
            <person name="Joannis T."/>
            <person name="Lombin L.H."/>
            <person name="Cattoli G."/>
        </authorList>
    </citation>
    <scope>NUCLEOTIDE SEQUENCE [LARGE SCALE GENOMIC DNA]</scope>
    <source>
        <strain evidence="2 3">A7P-90m</strain>
    </source>
</reference>
<dbReference type="GO" id="GO:0008757">
    <property type="term" value="F:S-adenosylmethionine-dependent methyltransferase activity"/>
    <property type="evidence" value="ECO:0007669"/>
    <property type="project" value="InterPro"/>
</dbReference>
<proteinExistence type="predicted"/>
<dbReference type="SUPFAM" id="SSF53335">
    <property type="entry name" value="S-adenosyl-L-methionine-dependent methyltransferases"/>
    <property type="match status" value="1"/>
</dbReference>
<dbReference type="Proteomes" id="UP000199452">
    <property type="component" value="Unassembled WGS sequence"/>
</dbReference>
<organism evidence="2 3">
    <name type="scientific">Williamwhitmania taraxaci</name>
    <dbReference type="NCBI Taxonomy" id="1640674"/>
    <lineage>
        <taxon>Bacteria</taxon>
        <taxon>Pseudomonadati</taxon>
        <taxon>Bacteroidota</taxon>
        <taxon>Bacteroidia</taxon>
        <taxon>Bacteroidales</taxon>
        <taxon>Williamwhitmaniaceae</taxon>
        <taxon>Williamwhitmania</taxon>
    </lineage>
</organism>
<dbReference type="Gene3D" id="3.40.50.150">
    <property type="entry name" value="Vaccinia Virus protein VP39"/>
    <property type="match status" value="1"/>
</dbReference>
<dbReference type="InterPro" id="IPR013216">
    <property type="entry name" value="Methyltransf_11"/>
</dbReference>
<evidence type="ECO:0000313" key="3">
    <source>
        <dbReference type="Proteomes" id="UP000199452"/>
    </source>
</evidence>
<name>A0A1G6PHA8_9BACT</name>
<feature type="domain" description="Methyltransferase type 11" evidence="1">
    <location>
        <begin position="158"/>
        <end position="205"/>
    </location>
</feature>
<dbReference type="STRING" id="1640674.SAMN05216323_105120"/>
<evidence type="ECO:0000313" key="2">
    <source>
        <dbReference type="EMBL" id="SDC78735.1"/>
    </source>
</evidence>
<dbReference type="CDD" id="cd02440">
    <property type="entry name" value="AdoMet_MTases"/>
    <property type="match status" value="1"/>
</dbReference>
<dbReference type="GO" id="GO:0032259">
    <property type="term" value="P:methylation"/>
    <property type="evidence" value="ECO:0007669"/>
    <property type="project" value="UniProtKB-KW"/>
</dbReference>
<gene>
    <name evidence="2" type="ORF">SAMN05216323_105120</name>
</gene>
<keyword evidence="2" id="KW-0489">Methyltransferase</keyword>
<dbReference type="Pfam" id="PF08241">
    <property type="entry name" value="Methyltransf_11"/>
    <property type="match status" value="1"/>
</dbReference>
<dbReference type="EMBL" id="FMYP01000051">
    <property type="protein sequence ID" value="SDC78735.1"/>
    <property type="molecule type" value="Genomic_DNA"/>
</dbReference>
<sequence length="289" mass="33912">MNGKTITVHQGSKQQNCNDLQFTTHNSPLTNHKMKYIISFVTRYIPRHILQLVAHRILQIYGLFLRGNKFEDPIDGTKYRKLLPYGRINSRPNALAPNTLSLERHRLLWLFFKQKTNLFTDPIRLLHVAPEYCFIKLFNNQPNISYVTGDLISPLADVRMDVRHIPFPDNSFEVVICNHVLEHVDEDIKSMSEFFRVLKPGGWGVFQVPIDFSLDTTLENPAYNTPELREKHYWQRDHVRLYGRDYGKRLASVGFEVTEDYLVMELDPKLAARYALPMQEIIYYCQKPQ</sequence>
<evidence type="ECO:0000259" key="1">
    <source>
        <dbReference type="Pfam" id="PF08241"/>
    </source>
</evidence>
<keyword evidence="2" id="KW-0808">Transferase</keyword>
<accession>A0A1G6PHA8</accession>
<protein>
    <submittedName>
        <fullName evidence="2">Methyltransferase domain-containing protein</fullName>
    </submittedName>
</protein>
<dbReference type="AlphaFoldDB" id="A0A1G6PHA8"/>
<keyword evidence="3" id="KW-1185">Reference proteome</keyword>
<dbReference type="InterPro" id="IPR029063">
    <property type="entry name" value="SAM-dependent_MTases_sf"/>
</dbReference>